<dbReference type="Proteomes" id="UP000186594">
    <property type="component" value="Unassembled WGS sequence"/>
</dbReference>
<proteinExistence type="inferred from homology"/>
<evidence type="ECO:0000256" key="2">
    <source>
        <dbReference type="ARBA" id="ARBA00022676"/>
    </source>
</evidence>
<protein>
    <submittedName>
        <fullName evidence="5">Procollagen galactosyltransferase 1</fullName>
    </submittedName>
</protein>
<keyword evidence="2 5" id="KW-0328">Glycosyltransferase</keyword>
<dbReference type="OrthoDB" id="47375at2759"/>
<evidence type="ECO:0000256" key="1">
    <source>
        <dbReference type="ARBA" id="ARBA00006721"/>
    </source>
</evidence>
<dbReference type="GO" id="GO:0016757">
    <property type="term" value="F:glycosyltransferase activity"/>
    <property type="evidence" value="ECO:0007669"/>
    <property type="project" value="UniProtKB-KW"/>
</dbReference>
<dbReference type="PANTHER" id="PTHR10730:SF53">
    <property type="entry name" value="GLYCOSYLTRANSFERASE 25 FAMILY MEMBER"/>
    <property type="match status" value="1"/>
</dbReference>
<keyword evidence="3 5" id="KW-0808">Transferase</keyword>
<dbReference type="InterPro" id="IPR002654">
    <property type="entry name" value="Glyco_trans_25"/>
</dbReference>
<dbReference type="AlphaFoldDB" id="A0A1U7LPM5"/>
<dbReference type="EMBL" id="LXFE01000727">
    <property type="protein sequence ID" value="OLL24578.1"/>
    <property type="molecule type" value="Genomic_DNA"/>
</dbReference>
<dbReference type="PANTHER" id="PTHR10730">
    <property type="entry name" value="PROCOLLAGEN-LYSINE,2-OXOGLUTARATE 5-DIOXYGENASE/GLYCOSYLTRANSFERASE 25 FAMILY MEMBER"/>
    <property type="match status" value="1"/>
</dbReference>
<accession>A0A1U7LPM5</accession>
<sequence>MNIPFPALFLALCIQLLLFSLGLVSYFYSSFVQESGYASRTMENLSRHPLSTYNQTLGFGQIYCINIPARTDRRDAMYVMGLATDISIQFIDGIDGKDIDNRALVGHFDRDMPEGEKNGVWGCWRSHMNALNEFLRSGLETALIIEDDLDWDIHLKETLSTAAAMIKEMQSEAKDTFSDPNLPYGNNWDMIYLGNCVEVTPRDPGSWPHRIYKDPRVPEPDAQSFFHRTILQEFGTQPQGERLVMKLNHAICLLGYAVTRQGAMKLIHHLGMFPLEGPIDVHIALLQDRGLIHGYSVVPPFFMDWKSGDFNRDSDISPGARQGNWNIKDGIRNHIGEMLQEPSSSR</sequence>
<name>A0A1U7LPM5_NEOID</name>
<reference evidence="5 6" key="1">
    <citation type="submission" date="2016-04" db="EMBL/GenBank/DDBJ databases">
        <title>Evolutionary innovation and constraint leading to complex multicellularity in the Ascomycota.</title>
        <authorList>
            <person name="Cisse O."/>
            <person name="Nguyen A."/>
            <person name="Hewitt D.A."/>
            <person name="Jedd G."/>
            <person name="Stajich J.E."/>
        </authorList>
    </citation>
    <scope>NUCLEOTIDE SEQUENCE [LARGE SCALE GENOMIC DNA]</scope>
    <source>
        <strain evidence="5 6">DAH-3</strain>
    </source>
</reference>
<keyword evidence="6" id="KW-1185">Reference proteome</keyword>
<dbReference type="InterPro" id="IPR050757">
    <property type="entry name" value="Collagen_mod_GT25"/>
</dbReference>
<organism evidence="5 6">
    <name type="scientific">Neolecta irregularis (strain DAH-3)</name>
    <dbReference type="NCBI Taxonomy" id="1198029"/>
    <lineage>
        <taxon>Eukaryota</taxon>
        <taxon>Fungi</taxon>
        <taxon>Dikarya</taxon>
        <taxon>Ascomycota</taxon>
        <taxon>Taphrinomycotina</taxon>
        <taxon>Neolectales</taxon>
        <taxon>Neolectaceae</taxon>
        <taxon>Neolecta</taxon>
    </lineage>
</organism>
<comment type="caution">
    <text evidence="5">The sequence shown here is derived from an EMBL/GenBank/DDBJ whole genome shotgun (WGS) entry which is preliminary data.</text>
</comment>
<dbReference type="CDD" id="cd06532">
    <property type="entry name" value="Glyco_transf_25"/>
    <property type="match status" value="1"/>
</dbReference>
<dbReference type="OMA" id="MVYSTRR"/>
<dbReference type="STRING" id="1198029.A0A1U7LPM5"/>
<evidence type="ECO:0000256" key="3">
    <source>
        <dbReference type="ARBA" id="ARBA00022679"/>
    </source>
</evidence>
<dbReference type="Pfam" id="PF01755">
    <property type="entry name" value="Glyco_transf_25"/>
    <property type="match status" value="1"/>
</dbReference>
<gene>
    <name evidence="5" type="ORF">NEOLI_003722</name>
</gene>
<evidence type="ECO:0000313" key="5">
    <source>
        <dbReference type="EMBL" id="OLL24578.1"/>
    </source>
</evidence>
<feature type="domain" description="Glycosyl transferase family 25" evidence="4">
    <location>
        <begin position="61"/>
        <end position="169"/>
    </location>
</feature>
<evidence type="ECO:0000259" key="4">
    <source>
        <dbReference type="Pfam" id="PF01755"/>
    </source>
</evidence>
<evidence type="ECO:0000313" key="6">
    <source>
        <dbReference type="Proteomes" id="UP000186594"/>
    </source>
</evidence>
<comment type="similarity">
    <text evidence="1">Belongs to the glycosyltransferase 25 family.</text>
</comment>